<protein>
    <submittedName>
        <fullName evidence="2">Uncharacterized protein</fullName>
    </submittedName>
</protein>
<dbReference type="EMBL" id="HAEI01009164">
    <property type="protein sequence ID" value="SBS06996.1"/>
    <property type="molecule type" value="Transcribed_RNA"/>
</dbReference>
<proteinExistence type="predicted"/>
<organism evidence="2">
    <name type="scientific">Nothobranchius rachovii</name>
    <name type="common">bluefin notho</name>
    <dbReference type="NCBI Taxonomy" id="451742"/>
    <lineage>
        <taxon>Eukaryota</taxon>
        <taxon>Metazoa</taxon>
        <taxon>Chordata</taxon>
        <taxon>Craniata</taxon>
        <taxon>Vertebrata</taxon>
        <taxon>Euteleostomi</taxon>
        <taxon>Actinopterygii</taxon>
        <taxon>Neopterygii</taxon>
        <taxon>Teleostei</taxon>
        <taxon>Neoteleostei</taxon>
        <taxon>Acanthomorphata</taxon>
        <taxon>Ovalentaria</taxon>
        <taxon>Atherinomorphae</taxon>
        <taxon>Cyprinodontiformes</taxon>
        <taxon>Nothobranchiidae</taxon>
        <taxon>Nothobranchius</taxon>
    </lineage>
</organism>
<evidence type="ECO:0000256" key="1">
    <source>
        <dbReference type="SAM" id="MobiDB-lite"/>
    </source>
</evidence>
<reference evidence="2" key="1">
    <citation type="submission" date="2016-05" db="EMBL/GenBank/DDBJ databases">
        <authorList>
            <person name="Lavstsen T."/>
            <person name="Jespersen J.S."/>
        </authorList>
    </citation>
    <scope>NUCLEOTIDE SEQUENCE</scope>
    <source>
        <tissue evidence="2">Brain</tissue>
    </source>
</reference>
<feature type="region of interest" description="Disordered" evidence="1">
    <location>
        <begin position="27"/>
        <end position="58"/>
    </location>
</feature>
<dbReference type="AlphaFoldDB" id="A0A1A8RLY4"/>
<feature type="compositionally biased region" description="Polar residues" evidence="1">
    <location>
        <begin position="35"/>
        <end position="47"/>
    </location>
</feature>
<reference evidence="2" key="2">
    <citation type="submission" date="2016-06" db="EMBL/GenBank/DDBJ databases">
        <title>The genome of a short-lived fish provides insights into sex chromosome evolution and the genetic control of aging.</title>
        <authorList>
            <person name="Reichwald K."/>
            <person name="Felder M."/>
            <person name="Petzold A."/>
            <person name="Koch P."/>
            <person name="Groth M."/>
            <person name="Platzer M."/>
        </authorList>
    </citation>
    <scope>NUCLEOTIDE SEQUENCE</scope>
    <source>
        <tissue evidence="2">Brain</tissue>
    </source>
</reference>
<accession>A0A1A8RLY4</accession>
<name>A0A1A8RLY4_9TELE</name>
<gene>
    <name evidence="2" type="primary">Nfu_g_1_024771</name>
</gene>
<sequence length="58" mass="6769">MLTHEYDDTDYRLFHWSRNGRLGRRYQKNTDDRTANSMASNRETNADTAALQVSDDST</sequence>
<evidence type="ECO:0000313" key="2">
    <source>
        <dbReference type="EMBL" id="SBS06996.1"/>
    </source>
</evidence>
<feature type="non-terminal residue" evidence="2">
    <location>
        <position position="58"/>
    </location>
</feature>